<keyword evidence="1" id="KW-0732">Signal</keyword>
<reference evidence="2" key="1">
    <citation type="journal article" date="2022" name="Int. J. Mol. Sci.">
        <title>Draft Genome of Tanacetum Coccineum: Genomic Comparison of Closely Related Tanacetum-Family Plants.</title>
        <authorList>
            <person name="Yamashiro T."/>
            <person name="Shiraishi A."/>
            <person name="Nakayama K."/>
            <person name="Satake H."/>
        </authorList>
    </citation>
    <scope>NUCLEOTIDE SEQUENCE</scope>
</reference>
<evidence type="ECO:0008006" key="4">
    <source>
        <dbReference type="Google" id="ProtNLM"/>
    </source>
</evidence>
<protein>
    <recommendedName>
        <fullName evidence="4">Reverse transcriptase domain-containing protein</fullName>
    </recommendedName>
</protein>
<evidence type="ECO:0000256" key="1">
    <source>
        <dbReference type="SAM" id="SignalP"/>
    </source>
</evidence>
<proteinExistence type="predicted"/>
<reference evidence="2" key="2">
    <citation type="submission" date="2022-01" db="EMBL/GenBank/DDBJ databases">
        <authorList>
            <person name="Yamashiro T."/>
            <person name="Shiraishi A."/>
            <person name="Satake H."/>
            <person name="Nakayama K."/>
        </authorList>
    </citation>
    <scope>NUCLEOTIDE SEQUENCE</scope>
</reference>
<keyword evidence="3" id="KW-1185">Reference proteome</keyword>
<dbReference type="Proteomes" id="UP001151760">
    <property type="component" value="Unassembled WGS sequence"/>
</dbReference>
<feature type="chain" id="PRO_5046731636" description="Reverse transcriptase domain-containing protein" evidence="1">
    <location>
        <begin position="19"/>
        <end position="103"/>
    </location>
</feature>
<gene>
    <name evidence="2" type="ORF">Tco_0877638</name>
</gene>
<feature type="signal peptide" evidence="1">
    <location>
        <begin position="1"/>
        <end position="18"/>
    </location>
</feature>
<sequence>MRLLNLWLCLVKIKKIAGELAPIDPIPPGIVEADFDPEEDIRLIEKLLNDDSSPHSPEELNSEIHDAIIEYFSPSPILIKDSDSLMEEIIDIFLVQDGSILRV</sequence>
<evidence type="ECO:0000313" key="3">
    <source>
        <dbReference type="Proteomes" id="UP001151760"/>
    </source>
</evidence>
<evidence type="ECO:0000313" key="2">
    <source>
        <dbReference type="EMBL" id="GJT18932.1"/>
    </source>
</evidence>
<name>A0ABQ5BYM4_9ASTR</name>
<organism evidence="2 3">
    <name type="scientific">Tanacetum coccineum</name>
    <dbReference type="NCBI Taxonomy" id="301880"/>
    <lineage>
        <taxon>Eukaryota</taxon>
        <taxon>Viridiplantae</taxon>
        <taxon>Streptophyta</taxon>
        <taxon>Embryophyta</taxon>
        <taxon>Tracheophyta</taxon>
        <taxon>Spermatophyta</taxon>
        <taxon>Magnoliopsida</taxon>
        <taxon>eudicotyledons</taxon>
        <taxon>Gunneridae</taxon>
        <taxon>Pentapetalae</taxon>
        <taxon>asterids</taxon>
        <taxon>campanulids</taxon>
        <taxon>Asterales</taxon>
        <taxon>Asteraceae</taxon>
        <taxon>Asteroideae</taxon>
        <taxon>Anthemideae</taxon>
        <taxon>Anthemidinae</taxon>
        <taxon>Tanacetum</taxon>
    </lineage>
</organism>
<dbReference type="EMBL" id="BQNB010013677">
    <property type="protein sequence ID" value="GJT18932.1"/>
    <property type="molecule type" value="Genomic_DNA"/>
</dbReference>
<comment type="caution">
    <text evidence="2">The sequence shown here is derived from an EMBL/GenBank/DDBJ whole genome shotgun (WGS) entry which is preliminary data.</text>
</comment>
<accession>A0ABQ5BYM4</accession>